<proteinExistence type="predicted"/>
<keyword evidence="1" id="KW-0812">Transmembrane</keyword>
<comment type="caution">
    <text evidence="2">The sequence shown here is derived from an EMBL/GenBank/DDBJ whole genome shotgun (WGS) entry which is preliminary data.</text>
</comment>
<evidence type="ECO:0000256" key="1">
    <source>
        <dbReference type="SAM" id="Phobius"/>
    </source>
</evidence>
<evidence type="ECO:0000313" key="2">
    <source>
        <dbReference type="EMBL" id="MFC4700062.1"/>
    </source>
</evidence>
<dbReference type="InterPro" id="IPR012902">
    <property type="entry name" value="N_methyl_site"/>
</dbReference>
<keyword evidence="3" id="KW-1185">Reference proteome</keyword>
<organism evidence="2 3">
    <name type="scientific">Glaciecola siphonariae</name>
    <dbReference type="NCBI Taxonomy" id="521012"/>
    <lineage>
        <taxon>Bacteria</taxon>
        <taxon>Pseudomonadati</taxon>
        <taxon>Pseudomonadota</taxon>
        <taxon>Gammaproteobacteria</taxon>
        <taxon>Alteromonadales</taxon>
        <taxon>Alteromonadaceae</taxon>
        <taxon>Glaciecola</taxon>
    </lineage>
</organism>
<dbReference type="EMBL" id="JBHSGU010000002">
    <property type="protein sequence ID" value="MFC4700062.1"/>
    <property type="molecule type" value="Genomic_DNA"/>
</dbReference>
<protein>
    <submittedName>
        <fullName evidence="2">Prepilin-type N-terminal cleavage/methylation domain-containing protein</fullName>
    </submittedName>
</protein>
<accession>A0ABV9LU70</accession>
<dbReference type="NCBIfam" id="TIGR02532">
    <property type="entry name" value="IV_pilin_GFxxxE"/>
    <property type="match status" value="1"/>
</dbReference>
<dbReference type="PROSITE" id="PS00409">
    <property type="entry name" value="PROKAR_NTER_METHYL"/>
    <property type="match status" value="1"/>
</dbReference>
<gene>
    <name evidence="2" type="ORF">ACFO4O_07845</name>
</gene>
<reference evidence="3" key="1">
    <citation type="journal article" date="2019" name="Int. J. Syst. Evol. Microbiol.">
        <title>The Global Catalogue of Microorganisms (GCM) 10K type strain sequencing project: providing services to taxonomists for standard genome sequencing and annotation.</title>
        <authorList>
            <consortium name="The Broad Institute Genomics Platform"/>
            <consortium name="The Broad Institute Genome Sequencing Center for Infectious Disease"/>
            <person name="Wu L."/>
            <person name="Ma J."/>
        </authorList>
    </citation>
    <scope>NUCLEOTIDE SEQUENCE [LARGE SCALE GENOMIC DNA]</scope>
    <source>
        <strain evidence="3">KACC 12507</strain>
    </source>
</reference>
<keyword evidence="1" id="KW-0472">Membrane</keyword>
<dbReference type="RefSeq" id="WP_382407157.1">
    <property type="nucleotide sequence ID" value="NZ_JBHSGU010000002.1"/>
</dbReference>
<feature type="transmembrane region" description="Helical" evidence="1">
    <location>
        <begin position="18"/>
        <end position="40"/>
    </location>
</feature>
<dbReference type="Proteomes" id="UP001595897">
    <property type="component" value="Unassembled WGS sequence"/>
</dbReference>
<name>A0ABV9LU70_9ALTE</name>
<dbReference type="Pfam" id="PF07963">
    <property type="entry name" value="N_methyl"/>
    <property type="match status" value="1"/>
</dbReference>
<sequence length="200" mass="22352">MNVAICARFTRGFSLVELLVVLVIVSATTTLLISGFSITWKNFSKLSQRDLVMNSHAVGERWLRESLADAVLFHPNDSQFYGNANSIQFVSLAAPWQSASIPTPMTWQIIARERTAQLSLQSPWIASPLNDLANLPVNTRFEYLRNGQWVSEFTSNDAELPSAVRLSSNGEILSYIVLKRPGKAKVPPEMLEFGQYEFNG</sequence>
<keyword evidence="1" id="KW-1133">Transmembrane helix</keyword>
<evidence type="ECO:0000313" key="3">
    <source>
        <dbReference type="Proteomes" id="UP001595897"/>
    </source>
</evidence>